<reference evidence="1 2" key="1">
    <citation type="submission" date="2024-07" db="EMBL/GenBank/DDBJ databases">
        <title>Draft Genome Sequence of Ferrimicrobium acidiphilum Strain YE2023, Isolated from a Pulp of Bioleach Reactor.</title>
        <authorList>
            <person name="Elkina Y.A."/>
            <person name="Bulaeva A.G."/>
            <person name="Beletsky A.V."/>
            <person name="Mardanov A.V."/>
        </authorList>
    </citation>
    <scope>NUCLEOTIDE SEQUENCE [LARGE SCALE GENOMIC DNA]</scope>
    <source>
        <strain evidence="1 2">YE2023</strain>
    </source>
</reference>
<dbReference type="EMBL" id="JBFSHR010000021">
    <property type="protein sequence ID" value="MEX6429652.1"/>
    <property type="molecule type" value="Genomic_DNA"/>
</dbReference>
<keyword evidence="2" id="KW-1185">Reference proteome</keyword>
<dbReference type="Pfam" id="PF17249">
    <property type="entry name" value="DUF5318"/>
    <property type="match status" value="1"/>
</dbReference>
<dbReference type="Proteomes" id="UP001560267">
    <property type="component" value="Unassembled WGS sequence"/>
</dbReference>
<sequence length="130" mass="14194">MGEADPRRPRQVGFDGPSLDLRLLRARVLGDLRRGSLQPVDVCDADRQLVDAATSFGIMLRDPCPVCAEDGLRLVAYGFGKGLPASGQVVGGQLNDHAMLGVRDLSVCIVEVCTACRWNFLVERRFKRAP</sequence>
<dbReference type="RefSeq" id="WP_276945338.1">
    <property type="nucleotide sequence ID" value="NZ_DAHZQU010000174.1"/>
</dbReference>
<accession>A0ABV3Y255</accession>
<evidence type="ECO:0000313" key="1">
    <source>
        <dbReference type="EMBL" id="MEX6429652.1"/>
    </source>
</evidence>
<dbReference type="InterPro" id="IPR035169">
    <property type="entry name" value="DUF5318"/>
</dbReference>
<organism evidence="1 2">
    <name type="scientific">Ferrimicrobium acidiphilum</name>
    <dbReference type="NCBI Taxonomy" id="121039"/>
    <lineage>
        <taxon>Bacteria</taxon>
        <taxon>Bacillati</taxon>
        <taxon>Actinomycetota</taxon>
        <taxon>Acidimicrobiia</taxon>
        <taxon>Acidimicrobiales</taxon>
        <taxon>Acidimicrobiaceae</taxon>
        <taxon>Ferrimicrobium</taxon>
    </lineage>
</organism>
<comment type="caution">
    <text evidence="1">The sequence shown here is derived from an EMBL/GenBank/DDBJ whole genome shotgun (WGS) entry which is preliminary data.</text>
</comment>
<proteinExistence type="predicted"/>
<protein>
    <submittedName>
        <fullName evidence="1">DUF5318 family protein</fullName>
    </submittedName>
</protein>
<gene>
    <name evidence="1" type="ORF">AB6A68_07335</name>
</gene>
<name>A0ABV3Y255_9ACTN</name>
<evidence type="ECO:0000313" key="2">
    <source>
        <dbReference type="Proteomes" id="UP001560267"/>
    </source>
</evidence>